<evidence type="ECO:0008006" key="5">
    <source>
        <dbReference type="Google" id="ProtNLM"/>
    </source>
</evidence>
<dbReference type="InterPro" id="IPR050218">
    <property type="entry name" value="LptD"/>
</dbReference>
<feature type="chain" id="PRO_5047316268" description="LPS-assembly protein LptD" evidence="2">
    <location>
        <begin position="23"/>
        <end position="836"/>
    </location>
</feature>
<keyword evidence="2" id="KW-0732">Signal</keyword>
<feature type="signal peptide" evidence="2">
    <location>
        <begin position="1"/>
        <end position="22"/>
    </location>
</feature>
<protein>
    <recommendedName>
        <fullName evidence="5">LPS-assembly protein LptD</fullName>
    </recommendedName>
</protein>
<name>A0ABM7X2Z2_9BACT</name>
<organism evidence="3 4">
    <name type="scientific">Anaeromyxobacter oryzae</name>
    <dbReference type="NCBI Taxonomy" id="2918170"/>
    <lineage>
        <taxon>Bacteria</taxon>
        <taxon>Pseudomonadati</taxon>
        <taxon>Myxococcota</taxon>
        <taxon>Myxococcia</taxon>
        <taxon>Myxococcales</taxon>
        <taxon>Cystobacterineae</taxon>
        <taxon>Anaeromyxobacteraceae</taxon>
        <taxon>Anaeromyxobacter</taxon>
    </lineage>
</organism>
<dbReference type="PANTHER" id="PTHR30189:SF1">
    <property type="entry name" value="LPS-ASSEMBLY PROTEIN LPTD"/>
    <property type="match status" value="1"/>
</dbReference>
<dbReference type="Proteomes" id="UP001162891">
    <property type="component" value="Chromosome"/>
</dbReference>
<evidence type="ECO:0000256" key="2">
    <source>
        <dbReference type="SAM" id="SignalP"/>
    </source>
</evidence>
<feature type="region of interest" description="Disordered" evidence="1">
    <location>
        <begin position="22"/>
        <end position="44"/>
    </location>
</feature>
<gene>
    <name evidence="3" type="ORF">AMOR_51640</name>
</gene>
<dbReference type="EMBL" id="AP025591">
    <property type="protein sequence ID" value="BDG06168.1"/>
    <property type="molecule type" value="Genomic_DNA"/>
</dbReference>
<dbReference type="PANTHER" id="PTHR30189">
    <property type="entry name" value="LPS-ASSEMBLY PROTEIN"/>
    <property type="match status" value="1"/>
</dbReference>
<dbReference type="RefSeq" id="WP_248355522.1">
    <property type="nucleotide sequence ID" value="NZ_AP025591.1"/>
</dbReference>
<reference evidence="4" key="1">
    <citation type="journal article" date="2022" name="Int. J. Syst. Evol. Microbiol.">
        <title>Anaeromyxobacter oryzae sp. nov., Anaeromyxobacter diazotrophicus sp. nov. and Anaeromyxobacter paludicola sp. nov., isolated from paddy soils.</title>
        <authorList>
            <person name="Itoh H."/>
            <person name="Xu Z."/>
            <person name="Mise K."/>
            <person name="Masuda Y."/>
            <person name="Ushijima N."/>
            <person name="Hayakawa C."/>
            <person name="Shiratori Y."/>
            <person name="Senoo K."/>
        </authorList>
    </citation>
    <scope>NUCLEOTIDE SEQUENCE [LARGE SCALE GENOMIC DNA]</scope>
    <source>
        <strain evidence="4">Red232</strain>
    </source>
</reference>
<proteinExistence type="predicted"/>
<sequence length="836" mass="87124">MNVVAVLALAGLLAGQASRSPAALPGGTGDVSADADTVTRDPDGRVHLEGNVVVRRGLVTLRARSARVDPATGEIDAVGDVLLTDATRAIAADGVHALLGGPFEAEHVTAFVKEGAVDLGSATSLEQARRNGRNRLSFSGARLEGERSGRLALTDARLSLCDCGGGAPSWEFRARSADVIPGKRAILSWPVLYVTPRFLFIQRPVPVLIVPWLMMPLSDRQTGLLIPMIESTSTTGFTISQPVFVTLGRSADATVTPEYSFGPGTFFAPASKGSEVRGPGARLELRWAPAVDADGRVELAWVHDFAREAGGGSGDRLSITGAHQQRLGPDTHLRLDLALASDPVLWRDYTPDVLLRSAFYRRSDVLLSHRSDAVVLEGAAAYLLPLTPAAWVAPQIAGPGAPRPAYGVFGSDIPVLHPWPSFAATLVPAALGPIELSGRAGVARFATASGDAQGGPGPGDPGAAVRTLSVGGEPVNYAGVGARDAATRLDAHLEVSAPVLVAGAVTVAPYVRGAALGYAFDAGRDPTAVEWAAAGAAVSTELARRYGKVEHRILPRFELRAGTAAAGGGASLALPAYDVWDRFVQPGPQTLNLAAGPTVVNSSYRLQAAPQDAFSQARLSVDNRLRFGGVDRLRLEVGQDLDVRAGRFAETFFSAGVLAGPVTGDISGRFLAIQGRPETSPTPKYTSWLDAFTELRAGISVGNPRGDVLRAGLLAVGAGGSGPLMAGVDPLFDLRTAPIDAIASGTFGARVVLGAGTVGYDALLPARAQDVQQCSGGGATRRVAPWQIQQHTGSFVWDSPCHCFLARLAVTVNDCGGLHYAASLDLSRLAEGVQFR</sequence>
<evidence type="ECO:0000256" key="1">
    <source>
        <dbReference type="SAM" id="MobiDB-lite"/>
    </source>
</evidence>
<accession>A0ABM7X2Z2</accession>
<evidence type="ECO:0000313" key="3">
    <source>
        <dbReference type="EMBL" id="BDG06168.1"/>
    </source>
</evidence>
<evidence type="ECO:0000313" key="4">
    <source>
        <dbReference type="Proteomes" id="UP001162891"/>
    </source>
</evidence>
<keyword evidence="4" id="KW-1185">Reference proteome</keyword>